<dbReference type="InterPro" id="IPR045582">
    <property type="entry name" value="Trehalase-like_N"/>
</dbReference>
<accession>A0A2T0R392</accession>
<keyword evidence="4" id="KW-1185">Reference proteome</keyword>
<protein>
    <submittedName>
        <fullName evidence="3">GH15 family glucan-1,4-alpha-glucosidase</fullName>
    </submittedName>
</protein>
<proteinExistence type="predicted"/>
<evidence type="ECO:0000313" key="3">
    <source>
        <dbReference type="EMBL" id="PRY14522.1"/>
    </source>
</evidence>
<dbReference type="InterPro" id="IPR008928">
    <property type="entry name" value="6-hairpin_glycosidase_sf"/>
</dbReference>
<gene>
    <name evidence="3" type="ORF">CLV37_10680</name>
</gene>
<evidence type="ECO:0000259" key="2">
    <source>
        <dbReference type="Pfam" id="PF19291"/>
    </source>
</evidence>
<dbReference type="PANTHER" id="PTHR31616">
    <property type="entry name" value="TREHALASE"/>
    <property type="match status" value="1"/>
</dbReference>
<feature type="domain" description="Trehalase-like N-terminal" evidence="2">
    <location>
        <begin position="20"/>
        <end position="103"/>
    </location>
</feature>
<dbReference type="AlphaFoldDB" id="A0A2T0R392"/>
<organism evidence="3 4">
    <name type="scientific">Kineococcus rhizosphaerae</name>
    <dbReference type="NCBI Taxonomy" id="559628"/>
    <lineage>
        <taxon>Bacteria</taxon>
        <taxon>Bacillati</taxon>
        <taxon>Actinomycetota</taxon>
        <taxon>Actinomycetes</taxon>
        <taxon>Kineosporiales</taxon>
        <taxon>Kineosporiaceae</taxon>
        <taxon>Kineococcus</taxon>
    </lineage>
</organism>
<evidence type="ECO:0000259" key="1">
    <source>
        <dbReference type="Pfam" id="PF00723"/>
    </source>
</evidence>
<dbReference type="Pfam" id="PF19291">
    <property type="entry name" value="TREH_N"/>
    <property type="match status" value="1"/>
</dbReference>
<dbReference type="EMBL" id="PVZF01000006">
    <property type="protein sequence ID" value="PRY14522.1"/>
    <property type="molecule type" value="Genomic_DNA"/>
</dbReference>
<dbReference type="SUPFAM" id="SSF48208">
    <property type="entry name" value="Six-hairpin glycosidases"/>
    <property type="match status" value="1"/>
</dbReference>
<sequence>MPTFNHCVRDGDGYVDLRSYAAIGDGRTVALVAEDGGIDWLPLPDLDSLPVFARLLDGEDGGHLSLAPVGEWTVARAYVAGTNVLQSLYTTPTGRVRVTDSMNLGATGRLPWGELCRFVEGLDGEVEMAWCVSPGSGLNAYSSWAEDTGNGAVLRVDAVTMAVRAVDVGNTTFEDREVSGRFRTSPGSEHLLALLSSQGEPLRMPSTAWIRRNLDHTVQHWRNWSEQFTYDGPWREQTLRSALILKLLAHEPSGAVAAAATMSLPESAAGGKNWDYRMAWLRDATYSLHCLIALGEFEDVHAHVSWLLRVARRQQPDLPVLSRLNGHQPDGLVRHDVPGWRGIGPVVSGNGAAGQLQLGVYGDIFDLVHQYVLDGNVLDIETARFLAGVADHTCDLWRRRDAGMWELEERRHYTSSKMACWQALECAVQLAEGGHIPGQLDRWRREADRIRTWIDEHCWSPQRQAYVWYPGTDQLDASVLLHAASGFDSGERMSSTIDAVLAELSDGPLLYRYSGAAEEEKAFLACSFWAANALGSVGRGKEGVDLLERTLALGNDVGVWTEMVDPADGSFWGNLPQALSHLAFMTAALTLQNA</sequence>
<dbReference type="RefSeq" id="WP_106210932.1">
    <property type="nucleotide sequence ID" value="NZ_PVZF01000006.1"/>
</dbReference>
<dbReference type="OrthoDB" id="3902805at2"/>
<dbReference type="Gene3D" id="1.50.10.10">
    <property type="match status" value="1"/>
</dbReference>
<evidence type="ECO:0000313" key="4">
    <source>
        <dbReference type="Proteomes" id="UP000238083"/>
    </source>
</evidence>
<dbReference type="PANTHER" id="PTHR31616:SF0">
    <property type="entry name" value="GLUCAN 1,4-ALPHA-GLUCOSIDASE"/>
    <property type="match status" value="1"/>
</dbReference>
<feature type="domain" description="GH15-like" evidence="1">
    <location>
        <begin position="235"/>
        <end position="588"/>
    </location>
</feature>
<dbReference type="InterPro" id="IPR011613">
    <property type="entry name" value="GH15-like"/>
</dbReference>
<name>A0A2T0R392_9ACTN</name>
<dbReference type="InterPro" id="IPR012341">
    <property type="entry name" value="6hp_glycosidase-like_sf"/>
</dbReference>
<comment type="caution">
    <text evidence="3">The sequence shown here is derived from an EMBL/GenBank/DDBJ whole genome shotgun (WGS) entry which is preliminary data.</text>
</comment>
<dbReference type="GO" id="GO:0005975">
    <property type="term" value="P:carbohydrate metabolic process"/>
    <property type="evidence" value="ECO:0007669"/>
    <property type="project" value="InterPro"/>
</dbReference>
<reference evidence="3 4" key="1">
    <citation type="submission" date="2018-03" db="EMBL/GenBank/DDBJ databases">
        <title>Genomic Encyclopedia of Archaeal and Bacterial Type Strains, Phase II (KMG-II): from individual species to whole genera.</title>
        <authorList>
            <person name="Goeker M."/>
        </authorList>
    </citation>
    <scope>NUCLEOTIDE SEQUENCE [LARGE SCALE GENOMIC DNA]</scope>
    <source>
        <strain evidence="3 4">DSM 19711</strain>
    </source>
</reference>
<dbReference type="GO" id="GO:0004553">
    <property type="term" value="F:hydrolase activity, hydrolyzing O-glycosyl compounds"/>
    <property type="evidence" value="ECO:0007669"/>
    <property type="project" value="UniProtKB-ARBA"/>
</dbReference>
<dbReference type="Pfam" id="PF00723">
    <property type="entry name" value="Glyco_hydro_15"/>
    <property type="match status" value="1"/>
</dbReference>
<dbReference type="Proteomes" id="UP000238083">
    <property type="component" value="Unassembled WGS sequence"/>
</dbReference>